<dbReference type="InterPro" id="IPR002701">
    <property type="entry name" value="CM_II_prokaryot"/>
</dbReference>
<reference evidence="4" key="1">
    <citation type="journal article" date="2019" name="Int. J. Syst. Evol. Microbiol.">
        <title>The Global Catalogue of Microorganisms (GCM) 10K type strain sequencing project: providing services to taxonomists for standard genome sequencing and annotation.</title>
        <authorList>
            <consortium name="The Broad Institute Genomics Platform"/>
            <consortium name="The Broad Institute Genome Sequencing Center for Infectious Disease"/>
            <person name="Wu L."/>
            <person name="Ma J."/>
        </authorList>
    </citation>
    <scope>NUCLEOTIDE SEQUENCE [LARGE SCALE GENOMIC DNA]</scope>
    <source>
        <strain evidence="4">CCM 8903</strain>
    </source>
</reference>
<dbReference type="PANTHER" id="PTHR38041:SF1">
    <property type="entry name" value="CHORISMATE MUTASE"/>
    <property type="match status" value="1"/>
</dbReference>
<dbReference type="InterPro" id="IPR051331">
    <property type="entry name" value="Chorismate_mutase-related"/>
</dbReference>
<name>A0ABW4E690_9LACO</name>
<dbReference type="Proteomes" id="UP001597252">
    <property type="component" value="Unassembled WGS sequence"/>
</dbReference>
<protein>
    <submittedName>
        <fullName evidence="3">Chorismate mutase</fullName>
    </submittedName>
</protein>
<dbReference type="EMBL" id="JBHTON010000007">
    <property type="protein sequence ID" value="MFD1484324.1"/>
    <property type="molecule type" value="Genomic_DNA"/>
</dbReference>
<feature type="domain" description="Chorismate mutase" evidence="2">
    <location>
        <begin position="15"/>
        <end position="105"/>
    </location>
</feature>
<dbReference type="InterPro" id="IPR036263">
    <property type="entry name" value="Chorismate_II_sf"/>
</dbReference>
<sequence length="110" mass="12520">MTQLQHRWQHELAQLPQDQALAVVRKEVTAIDHQLIRLLQQRFEAVKAIGAIKAQQAQPVRDFQREDAVLADVVGQLSDPALAAHFQAIFTTIMQESRRVQTSQREEGVK</sequence>
<dbReference type="RefSeq" id="WP_164508458.1">
    <property type="nucleotide sequence ID" value="NZ_JBHTON010000007.1"/>
</dbReference>
<dbReference type="InterPro" id="IPR036979">
    <property type="entry name" value="CM_dom_sf"/>
</dbReference>
<organism evidence="3 4">
    <name type="scientific">Lacticaseibacillus baoqingensis</name>
    <dbReference type="NCBI Taxonomy" id="2486013"/>
    <lineage>
        <taxon>Bacteria</taxon>
        <taxon>Bacillati</taxon>
        <taxon>Bacillota</taxon>
        <taxon>Bacilli</taxon>
        <taxon>Lactobacillales</taxon>
        <taxon>Lactobacillaceae</taxon>
        <taxon>Lacticaseibacillus</taxon>
    </lineage>
</organism>
<evidence type="ECO:0000259" key="2">
    <source>
        <dbReference type="PROSITE" id="PS51168"/>
    </source>
</evidence>
<dbReference type="Pfam" id="PF01817">
    <property type="entry name" value="CM_2"/>
    <property type="match status" value="1"/>
</dbReference>
<evidence type="ECO:0000313" key="4">
    <source>
        <dbReference type="Proteomes" id="UP001597252"/>
    </source>
</evidence>
<dbReference type="SMART" id="SM00830">
    <property type="entry name" value="CM_2"/>
    <property type="match status" value="1"/>
</dbReference>
<dbReference type="SUPFAM" id="SSF48600">
    <property type="entry name" value="Chorismate mutase II"/>
    <property type="match status" value="1"/>
</dbReference>
<gene>
    <name evidence="3" type="ORF">ACFQ5J_03640</name>
</gene>
<evidence type="ECO:0000256" key="1">
    <source>
        <dbReference type="ARBA" id="ARBA00023235"/>
    </source>
</evidence>
<proteinExistence type="predicted"/>
<dbReference type="Gene3D" id="1.20.59.10">
    <property type="entry name" value="Chorismate mutase"/>
    <property type="match status" value="1"/>
</dbReference>
<keyword evidence="4" id="KW-1185">Reference proteome</keyword>
<keyword evidence="1" id="KW-0413">Isomerase</keyword>
<accession>A0ABW4E690</accession>
<dbReference type="PROSITE" id="PS51168">
    <property type="entry name" value="CHORISMATE_MUT_2"/>
    <property type="match status" value="1"/>
</dbReference>
<evidence type="ECO:0000313" key="3">
    <source>
        <dbReference type="EMBL" id="MFD1484324.1"/>
    </source>
</evidence>
<comment type="caution">
    <text evidence="3">The sequence shown here is derived from an EMBL/GenBank/DDBJ whole genome shotgun (WGS) entry which is preliminary data.</text>
</comment>
<dbReference type="PANTHER" id="PTHR38041">
    <property type="entry name" value="CHORISMATE MUTASE"/>
    <property type="match status" value="1"/>
</dbReference>